<evidence type="ECO:0000256" key="7">
    <source>
        <dbReference type="ARBA" id="ARBA00038932"/>
    </source>
</evidence>
<dbReference type="Pfam" id="PF01187">
    <property type="entry name" value="MIF"/>
    <property type="match status" value="1"/>
</dbReference>
<reference evidence="12" key="1">
    <citation type="journal article" date="2021" name="PeerJ">
        <title>Extensive microbial diversity within the chicken gut microbiome revealed by metagenomics and culture.</title>
        <authorList>
            <person name="Gilroy R."/>
            <person name="Ravi A."/>
            <person name="Getino M."/>
            <person name="Pursley I."/>
            <person name="Horton D.L."/>
            <person name="Alikhan N.F."/>
            <person name="Baker D."/>
            <person name="Gharbi K."/>
            <person name="Hall N."/>
            <person name="Watson M."/>
            <person name="Adriaenssens E.M."/>
            <person name="Foster-Nyarko E."/>
            <person name="Jarju S."/>
            <person name="Secka A."/>
            <person name="Antonio M."/>
            <person name="Oren A."/>
            <person name="Chaudhuri R.R."/>
            <person name="La Ragione R."/>
            <person name="Hildebrand F."/>
            <person name="Pallen M.J."/>
        </authorList>
    </citation>
    <scope>NUCLEOTIDE SEQUENCE</scope>
    <source>
        <strain evidence="12">ChiHjej9B8-13557</strain>
    </source>
</reference>
<dbReference type="AlphaFoldDB" id="A0A9D2MG30"/>
<dbReference type="GO" id="GO:0004167">
    <property type="term" value="F:dopachrome isomerase activity"/>
    <property type="evidence" value="ECO:0007669"/>
    <property type="project" value="UniProtKB-EC"/>
</dbReference>
<evidence type="ECO:0000256" key="10">
    <source>
        <dbReference type="ARBA" id="ARBA00041912"/>
    </source>
</evidence>
<accession>A0A9D2MG30</accession>
<comment type="subcellular location">
    <subcellularLocation>
        <location evidence="1">Secreted</location>
    </subcellularLocation>
</comment>
<keyword evidence="4" id="KW-0413">Isomerase</keyword>
<dbReference type="GO" id="GO:0005615">
    <property type="term" value="C:extracellular space"/>
    <property type="evidence" value="ECO:0007669"/>
    <property type="project" value="UniProtKB-KW"/>
</dbReference>
<evidence type="ECO:0000313" key="13">
    <source>
        <dbReference type="Proteomes" id="UP000824211"/>
    </source>
</evidence>
<dbReference type="EC" id="5.3.2.1" evidence="8"/>
<comment type="catalytic activity">
    <reaction evidence="6">
        <text>L-dopachrome = 5,6-dihydroxyindole-2-carboxylate</text>
        <dbReference type="Rhea" id="RHEA:13041"/>
        <dbReference type="ChEBI" id="CHEBI:16875"/>
        <dbReference type="ChEBI" id="CHEBI:57509"/>
        <dbReference type="EC" id="5.3.3.12"/>
    </reaction>
</comment>
<proteinExistence type="predicted"/>
<keyword evidence="3" id="KW-0964">Secreted</keyword>
<dbReference type="PANTHER" id="PTHR11954:SF6">
    <property type="entry name" value="MACROPHAGE MIGRATION INHIBITORY FACTOR"/>
    <property type="match status" value="1"/>
</dbReference>
<evidence type="ECO:0000256" key="1">
    <source>
        <dbReference type="ARBA" id="ARBA00004613"/>
    </source>
</evidence>
<dbReference type="PANTHER" id="PTHR11954">
    <property type="entry name" value="D-DOPACHROME DECARBOXYLASE"/>
    <property type="match status" value="1"/>
</dbReference>
<dbReference type="Proteomes" id="UP000824211">
    <property type="component" value="Unassembled WGS sequence"/>
</dbReference>
<evidence type="ECO:0000256" key="5">
    <source>
        <dbReference type="ARBA" id="ARBA00036735"/>
    </source>
</evidence>
<organism evidence="12 13">
    <name type="scientific">Candidatus Faecalibacterium faecipullorum</name>
    <dbReference type="NCBI Taxonomy" id="2838578"/>
    <lineage>
        <taxon>Bacteria</taxon>
        <taxon>Bacillati</taxon>
        <taxon>Bacillota</taxon>
        <taxon>Clostridia</taxon>
        <taxon>Eubacteriales</taxon>
        <taxon>Oscillospiraceae</taxon>
        <taxon>Faecalibacterium</taxon>
    </lineage>
</organism>
<comment type="catalytic activity">
    <reaction evidence="5">
        <text>3-phenylpyruvate = enol-phenylpyruvate</text>
        <dbReference type="Rhea" id="RHEA:17097"/>
        <dbReference type="ChEBI" id="CHEBI:16815"/>
        <dbReference type="ChEBI" id="CHEBI:18005"/>
        <dbReference type="EC" id="5.3.2.1"/>
    </reaction>
</comment>
<dbReference type="GO" id="GO:0005125">
    <property type="term" value="F:cytokine activity"/>
    <property type="evidence" value="ECO:0007669"/>
    <property type="project" value="UniProtKB-KW"/>
</dbReference>
<reference evidence="12" key="2">
    <citation type="submission" date="2021-04" db="EMBL/GenBank/DDBJ databases">
        <authorList>
            <person name="Gilroy R."/>
        </authorList>
    </citation>
    <scope>NUCLEOTIDE SEQUENCE</scope>
    <source>
        <strain evidence="12">ChiHjej9B8-13557</strain>
    </source>
</reference>
<dbReference type="Gene3D" id="3.30.429.10">
    <property type="entry name" value="Macrophage Migration Inhibitory Factor"/>
    <property type="match status" value="1"/>
</dbReference>
<gene>
    <name evidence="12" type="ORF">H9771_09210</name>
</gene>
<evidence type="ECO:0000256" key="8">
    <source>
        <dbReference type="ARBA" id="ARBA00039086"/>
    </source>
</evidence>
<keyword evidence="2" id="KW-0202">Cytokine</keyword>
<evidence type="ECO:0000256" key="3">
    <source>
        <dbReference type="ARBA" id="ARBA00022525"/>
    </source>
</evidence>
<dbReference type="EC" id="5.3.3.12" evidence="7"/>
<dbReference type="GO" id="GO:0050178">
    <property type="term" value="F:phenylpyruvate tautomerase activity"/>
    <property type="evidence" value="ECO:0007669"/>
    <property type="project" value="UniProtKB-EC"/>
</dbReference>
<protein>
    <recommendedName>
        <fullName evidence="11">L-dopachrome isomerase</fullName>
        <ecNumber evidence="8">5.3.2.1</ecNumber>
        <ecNumber evidence="7">5.3.3.12</ecNumber>
    </recommendedName>
    <alternativeName>
        <fullName evidence="9">L-dopachrome tautomerase</fullName>
    </alternativeName>
    <alternativeName>
        <fullName evidence="10">Phenylpyruvate tautomerase</fullName>
    </alternativeName>
</protein>
<dbReference type="SUPFAM" id="SSF55331">
    <property type="entry name" value="Tautomerase/MIF"/>
    <property type="match status" value="1"/>
</dbReference>
<comment type="caution">
    <text evidence="12">The sequence shown here is derived from an EMBL/GenBank/DDBJ whole genome shotgun (WGS) entry which is preliminary data.</text>
</comment>
<evidence type="ECO:0000256" key="6">
    <source>
        <dbReference type="ARBA" id="ARBA00036823"/>
    </source>
</evidence>
<dbReference type="InterPro" id="IPR001398">
    <property type="entry name" value="Macrophage_inhib_fac"/>
</dbReference>
<evidence type="ECO:0000256" key="9">
    <source>
        <dbReference type="ARBA" id="ARBA00041631"/>
    </source>
</evidence>
<sequence>MPFIDLRTTVPAAPAQREALKTAFGQAITALHKTETYLMVSIQDSCELWLGGRKLEKGAYVAVSLYGSAGAGDYNRMTGLVCSILSEHLGIPADAVYVTYHPVSDWGWNGRNF</sequence>
<evidence type="ECO:0000256" key="4">
    <source>
        <dbReference type="ARBA" id="ARBA00023235"/>
    </source>
</evidence>
<evidence type="ECO:0000256" key="11">
    <source>
        <dbReference type="ARBA" id="ARBA00042730"/>
    </source>
</evidence>
<dbReference type="EMBL" id="DWXX01000174">
    <property type="protein sequence ID" value="HJB59812.1"/>
    <property type="molecule type" value="Genomic_DNA"/>
</dbReference>
<evidence type="ECO:0000256" key="2">
    <source>
        <dbReference type="ARBA" id="ARBA00022514"/>
    </source>
</evidence>
<dbReference type="InterPro" id="IPR014347">
    <property type="entry name" value="Tautomerase/MIF_sf"/>
</dbReference>
<name>A0A9D2MG30_9FIRM</name>
<evidence type="ECO:0000313" key="12">
    <source>
        <dbReference type="EMBL" id="HJB59812.1"/>
    </source>
</evidence>